<organism evidence="6 7">
    <name type="scientific">Sinocyclocheilus rhinocerous</name>
    <dbReference type="NCBI Taxonomy" id="307959"/>
    <lineage>
        <taxon>Eukaryota</taxon>
        <taxon>Metazoa</taxon>
        <taxon>Chordata</taxon>
        <taxon>Craniata</taxon>
        <taxon>Vertebrata</taxon>
        <taxon>Euteleostomi</taxon>
        <taxon>Actinopterygii</taxon>
        <taxon>Neopterygii</taxon>
        <taxon>Teleostei</taxon>
        <taxon>Ostariophysi</taxon>
        <taxon>Cypriniformes</taxon>
        <taxon>Cyprinidae</taxon>
        <taxon>Cyprininae</taxon>
        <taxon>Sinocyclocheilus</taxon>
    </lineage>
</organism>
<keyword evidence="5" id="KW-0349">Heme</keyword>
<comment type="cofactor">
    <cofactor evidence="1 5">
        <name>heme</name>
        <dbReference type="ChEBI" id="CHEBI:30413"/>
    </cofactor>
</comment>
<dbReference type="InterPro" id="IPR002401">
    <property type="entry name" value="Cyt_P450_E_grp-I"/>
</dbReference>
<dbReference type="AlphaFoldDB" id="A0A673GEA0"/>
<dbReference type="Proteomes" id="UP000472270">
    <property type="component" value="Unassembled WGS sequence"/>
</dbReference>
<dbReference type="GO" id="GO:0006805">
    <property type="term" value="P:xenobiotic metabolic process"/>
    <property type="evidence" value="ECO:0007669"/>
    <property type="project" value="TreeGrafter"/>
</dbReference>
<dbReference type="InterPro" id="IPR036396">
    <property type="entry name" value="Cyt_P450_sf"/>
</dbReference>
<evidence type="ECO:0000256" key="1">
    <source>
        <dbReference type="ARBA" id="ARBA00001971"/>
    </source>
</evidence>
<keyword evidence="3 5" id="KW-0479">Metal-binding</keyword>
<keyword evidence="7" id="KW-1185">Reference proteome</keyword>
<dbReference type="InterPro" id="IPR001128">
    <property type="entry name" value="Cyt_P450"/>
</dbReference>
<reference evidence="6" key="1">
    <citation type="submission" date="2025-08" db="UniProtKB">
        <authorList>
            <consortium name="Ensembl"/>
        </authorList>
    </citation>
    <scope>IDENTIFICATION</scope>
</reference>
<dbReference type="PANTHER" id="PTHR24300:SF48">
    <property type="entry name" value="VITAMIN D 25-HYDROXYLASE"/>
    <property type="match status" value="1"/>
</dbReference>
<evidence type="ECO:0000256" key="2">
    <source>
        <dbReference type="ARBA" id="ARBA00010617"/>
    </source>
</evidence>
<dbReference type="PANTHER" id="PTHR24300">
    <property type="entry name" value="CYTOCHROME P450 508A4-RELATED"/>
    <property type="match status" value="1"/>
</dbReference>
<evidence type="ECO:0000256" key="5">
    <source>
        <dbReference type="PIRSR" id="PIRSR602401-1"/>
    </source>
</evidence>
<dbReference type="GO" id="GO:0016712">
    <property type="term" value="F:oxidoreductase activity, acting on paired donors, with incorporation or reduction of molecular oxygen, reduced flavin or flavoprotein as one donor, and incorporation of one atom of oxygen"/>
    <property type="evidence" value="ECO:0007669"/>
    <property type="project" value="TreeGrafter"/>
</dbReference>
<evidence type="ECO:0000256" key="4">
    <source>
        <dbReference type="ARBA" id="ARBA00023004"/>
    </source>
</evidence>
<protein>
    <submittedName>
        <fullName evidence="6">Vitamin D 25-hydroxylase-like</fullName>
    </submittedName>
</protein>
<dbReference type="GO" id="GO:0005506">
    <property type="term" value="F:iron ion binding"/>
    <property type="evidence" value="ECO:0007669"/>
    <property type="project" value="InterPro"/>
</dbReference>
<dbReference type="PRINTS" id="PR00385">
    <property type="entry name" value="P450"/>
</dbReference>
<evidence type="ECO:0000313" key="7">
    <source>
        <dbReference type="Proteomes" id="UP000472270"/>
    </source>
</evidence>
<dbReference type="InterPro" id="IPR050182">
    <property type="entry name" value="Cytochrome_P450_fam2"/>
</dbReference>
<dbReference type="Pfam" id="PF00067">
    <property type="entry name" value="p450"/>
    <property type="match status" value="1"/>
</dbReference>
<dbReference type="GO" id="GO:0020037">
    <property type="term" value="F:heme binding"/>
    <property type="evidence" value="ECO:0007669"/>
    <property type="project" value="InterPro"/>
</dbReference>
<dbReference type="Gene3D" id="1.10.630.10">
    <property type="entry name" value="Cytochrome P450"/>
    <property type="match status" value="1"/>
</dbReference>
<reference evidence="6" key="2">
    <citation type="submission" date="2025-09" db="UniProtKB">
        <authorList>
            <consortium name="Ensembl"/>
        </authorList>
    </citation>
    <scope>IDENTIFICATION</scope>
</reference>
<dbReference type="PRINTS" id="PR00463">
    <property type="entry name" value="EP450I"/>
</dbReference>
<dbReference type="GO" id="GO:0005737">
    <property type="term" value="C:cytoplasm"/>
    <property type="evidence" value="ECO:0007669"/>
    <property type="project" value="TreeGrafter"/>
</dbReference>
<gene>
    <name evidence="6" type="primary">LOC107735333</name>
</gene>
<accession>A0A673GEA0</accession>
<dbReference type="Ensembl" id="ENSSRHT00000011279.1">
    <property type="protein sequence ID" value="ENSSRHP00000010867.1"/>
    <property type="gene ID" value="ENSSRHG00000006304.1"/>
</dbReference>
<evidence type="ECO:0000256" key="3">
    <source>
        <dbReference type="ARBA" id="ARBA00022723"/>
    </source>
</evidence>
<dbReference type="GO" id="GO:0006082">
    <property type="term" value="P:organic acid metabolic process"/>
    <property type="evidence" value="ECO:0007669"/>
    <property type="project" value="TreeGrafter"/>
</dbReference>
<feature type="binding site" description="axial binding residue" evidence="5">
    <location>
        <position position="101"/>
    </location>
    <ligand>
        <name>heme</name>
        <dbReference type="ChEBI" id="CHEBI:30413"/>
    </ligand>
    <ligandPart>
        <name>Fe</name>
        <dbReference type="ChEBI" id="CHEBI:18248"/>
    </ligandPart>
</feature>
<name>A0A673GEA0_9TELE</name>
<keyword evidence="4 5" id="KW-0408">Iron</keyword>
<comment type="similarity">
    <text evidence="2">Belongs to the cytochrome P450 family.</text>
</comment>
<dbReference type="SUPFAM" id="SSF48264">
    <property type="entry name" value="Cytochrome P450"/>
    <property type="match status" value="1"/>
</dbReference>
<proteinExistence type="inferred from homology"/>
<evidence type="ECO:0000313" key="6">
    <source>
        <dbReference type="Ensembl" id="ENSSRHP00000010867.1"/>
    </source>
</evidence>
<sequence length="160" mass="18573">LEDKQRMPYVEAVLHEVLRFCNVVPLGIFRATSQDAVVRGYTIPRGTMVITNLYSVHFDEKYWSDPSIFCPERFLDCNGKFIFVVLMYLISVCLSLGKRHCLGEQLARLEMFLFFTTLLQRFHLQFPEAVTRLKFHQQGILTSYIDLLNSQNVSSIVSQN</sequence>